<dbReference type="SMART" id="SM00327">
    <property type="entry name" value="VWA"/>
    <property type="match status" value="1"/>
</dbReference>
<comment type="caution">
    <text evidence="4">The sequence shown here is derived from an EMBL/GenBank/DDBJ whole genome shotgun (WGS) entry which is preliminary data.</text>
</comment>
<evidence type="ECO:0000313" key="8">
    <source>
        <dbReference type="Proteomes" id="UP000286510"/>
    </source>
</evidence>
<dbReference type="GO" id="GO:0004842">
    <property type="term" value="F:ubiquitin-protein transferase activity"/>
    <property type="evidence" value="ECO:0007669"/>
    <property type="project" value="TreeGrafter"/>
</dbReference>
<dbReference type="PANTHER" id="PTHR45751:SF11">
    <property type="entry name" value="COPINE FAMILY PROTEIN 2"/>
    <property type="match status" value="1"/>
</dbReference>
<keyword evidence="1" id="KW-1133">Transmembrane helix</keyword>
<evidence type="ECO:0000256" key="1">
    <source>
        <dbReference type="SAM" id="Phobius"/>
    </source>
</evidence>
<organism evidence="4 6">
    <name type="scientific">Aphanomyces astaci</name>
    <name type="common">Crayfish plague agent</name>
    <dbReference type="NCBI Taxonomy" id="112090"/>
    <lineage>
        <taxon>Eukaryota</taxon>
        <taxon>Sar</taxon>
        <taxon>Stramenopiles</taxon>
        <taxon>Oomycota</taxon>
        <taxon>Saprolegniomycetes</taxon>
        <taxon>Saprolegniales</taxon>
        <taxon>Verrucalvaceae</taxon>
        <taxon>Aphanomyces</taxon>
    </lineage>
</organism>
<dbReference type="Pfam" id="PF07002">
    <property type="entry name" value="Copine"/>
    <property type="match status" value="2"/>
</dbReference>
<evidence type="ECO:0000313" key="4">
    <source>
        <dbReference type="EMBL" id="RHY69286.1"/>
    </source>
</evidence>
<dbReference type="GO" id="GO:0005634">
    <property type="term" value="C:nucleus"/>
    <property type="evidence" value="ECO:0007669"/>
    <property type="project" value="TreeGrafter"/>
</dbReference>
<dbReference type="Proteomes" id="UP000283543">
    <property type="component" value="Unassembled WGS sequence"/>
</dbReference>
<reference evidence="6 7" key="1">
    <citation type="submission" date="2018-08" db="EMBL/GenBank/DDBJ databases">
        <title>Aphanomyces genome sequencing and annotation.</title>
        <authorList>
            <person name="Minardi D."/>
            <person name="Oidtmann B."/>
            <person name="Van Der Giezen M."/>
            <person name="Studholme D.J."/>
        </authorList>
    </citation>
    <scope>NUCLEOTIDE SEQUENCE [LARGE SCALE GENOMIC DNA]</scope>
    <source>
        <strain evidence="4 6">D2</strain>
        <strain evidence="5 8">FDL457</strain>
        <strain evidence="3 7">Si</strain>
    </source>
</reference>
<dbReference type="InterPro" id="IPR002035">
    <property type="entry name" value="VWF_A"/>
</dbReference>
<dbReference type="InterPro" id="IPR036465">
    <property type="entry name" value="vWFA_dom_sf"/>
</dbReference>
<dbReference type="EMBL" id="QUTF01023577">
    <property type="protein sequence ID" value="RHY86651.1"/>
    <property type="molecule type" value="Genomic_DNA"/>
</dbReference>
<dbReference type="PANTHER" id="PTHR45751">
    <property type="entry name" value="COPINE FAMILY PROTEIN 1"/>
    <property type="match status" value="1"/>
</dbReference>
<dbReference type="EMBL" id="QUTD01004187">
    <property type="protein sequence ID" value="RHY69286.1"/>
    <property type="molecule type" value="Genomic_DNA"/>
</dbReference>
<feature type="transmembrane region" description="Helical" evidence="1">
    <location>
        <begin position="163"/>
        <end position="188"/>
    </location>
</feature>
<accession>A0A397DW84</accession>
<gene>
    <name evidence="5" type="ORF">DYB26_000300</name>
    <name evidence="4" type="ORF">DYB30_000648</name>
    <name evidence="3" type="ORF">DYB34_003396</name>
</gene>
<keyword evidence="1" id="KW-0812">Transmembrane</keyword>
<evidence type="ECO:0000313" key="5">
    <source>
        <dbReference type="EMBL" id="RHY86651.1"/>
    </source>
</evidence>
<dbReference type="GO" id="GO:0016567">
    <property type="term" value="P:protein ubiquitination"/>
    <property type="evidence" value="ECO:0007669"/>
    <property type="project" value="TreeGrafter"/>
</dbReference>
<dbReference type="InterPro" id="IPR010734">
    <property type="entry name" value="Copine_C"/>
</dbReference>
<evidence type="ECO:0000313" key="6">
    <source>
        <dbReference type="Proteomes" id="UP000266643"/>
    </source>
</evidence>
<dbReference type="Proteomes" id="UP000286510">
    <property type="component" value="Unassembled WGS sequence"/>
</dbReference>
<name>A0A397DW84_APHAT</name>
<sequence length="475" mass="52922">MGSKQSKAGSVATPVRFRKIPDTFETYGNVLAVESTWIYMGLMGASEELERALRAAGLESSNLIIGIDYTKSNTVPNHVISIMGRTLELFDDDKLIPVFGFGDATTGGSACFPFLPDQQKCHTFAQVLARYNQITPGINLAGPTNFAPIIREAINICQHNRSYHILVIIAGSTSIFLTILCFWTCALVDGHVNNQDETLRAIVEASAYPLSIIMVGVGDGPWDMMEKFDDCLPARRFDNFQFVEYAKMIRYNRINPDVGFATAALMEIPADTHRMIDILTSILPEQLQAALRHSGLESSNLILAIDYTKSNTVCLIRYESYLSTDSVIHILGRTLEAFDDDKLIPAFGFGDATTGGRACFPFLTNGDVCVGFDQVLQRYNQITPGIVLSGPTNFAPVIHEAIRVCQAERSYHILVIDTMEKFDDQLPSRRFDNFQFVEYAKMLRFNRVNPEVGFATAALMEIPEQYKLIRKLGML</sequence>
<dbReference type="AlphaFoldDB" id="A0A397DW84"/>
<dbReference type="InterPro" id="IPR052079">
    <property type="entry name" value="E3_ligase/Copine_domain"/>
</dbReference>
<evidence type="ECO:0000259" key="2">
    <source>
        <dbReference type="SMART" id="SM00327"/>
    </source>
</evidence>
<dbReference type="VEuPathDB" id="FungiDB:H257_04400"/>
<evidence type="ECO:0000313" key="7">
    <source>
        <dbReference type="Proteomes" id="UP000283543"/>
    </source>
</evidence>
<dbReference type="EMBL" id="QUTB01005062">
    <property type="protein sequence ID" value="RHY57898.1"/>
    <property type="molecule type" value="Genomic_DNA"/>
</dbReference>
<keyword evidence="1" id="KW-0472">Membrane</keyword>
<feature type="domain" description="VWFA" evidence="2">
    <location>
        <begin position="60"/>
        <end position="255"/>
    </location>
</feature>
<dbReference type="Proteomes" id="UP000266643">
    <property type="component" value="Unassembled WGS sequence"/>
</dbReference>
<dbReference type="VEuPathDB" id="FungiDB:H257_04399"/>
<proteinExistence type="predicted"/>
<dbReference type="SUPFAM" id="SSF53300">
    <property type="entry name" value="vWA-like"/>
    <property type="match status" value="1"/>
</dbReference>
<evidence type="ECO:0000313" key="3">
    <source>
        <dbReference type="EMBL" id="RHY57898.1"/>
    </source>
</evidence>
<protein>
    <recommendedName>
        <fullName evidence="2">VWFA domain-containing protein</fullName>
    </recommendedName>
</protein>